<keyword evidence="7" id="KW-0732">Signal</keyword>
<proteinExistence type="inferred from homology"/>
<name>A0A1I1DNY9_9BACT</name>
<dbReference type="PANTHER" id="PTHR43811">
    <property type="entry name" value="FKBP-TYPE PEPTIDYL-PROLYL CIS-TRANS ISOMERASE FKPA"/>
    <property type="match status" value="1"/>
</dbReference>
<dbReference type="Pfam" id="PF00254">
    <property type="entry name" value="FKBP_C"/>
    <property type="match status" value="1"/>
</dbReference>
<dbReference type="RefSeq" id="WP_245756661.1">
    <property type="nucleotide sequence ID" value="NZ_FOLE01000001.1"/>
</dbReference>
<evidence type="ECO:0000256" key="5">
    <source>
        <dbReference type="PROSITE-ProRule" id="PRU00277"/>
    </source>
</evidence>
<evidence type="ECO:0000256" key="6">
    <source>
        <dbReference type="RuleBase" id="RU003915"/>
    </source>
</evidence>
<feature type="chain" id="PRO_5011481010" description="Peptidyl-prolyl cis-trans isomerase" evidence="7">
    <location>
        <begin position="26"/>
        <end position="229"/>
    </location>
</feature>
<keyword evidence="10" id="KW-1185">Reference proteome</keyword>
<dbReference type="Proteomes" id="UP000199514">
    <property type="component" value="Unassembled WGS sequence"/>
</dbReference>
<keyword evidence="3 5" id="KW-0697">Rotamase</keyword>
<evidence type="ECO:0000256" key="3">
    <source>
        <dbReference type="ARBA" id="ARBA00023110"/>
    </source>
</evidence>
<evidence type="ECO:0000256" key="1">
    <source>
        <dbReference type="ARBA" id="ARBA00000971"/>
    </source>
</evidence>
<dbReference type="InterPro" id="IPR046357">
    <property type="entry name" value="PPIase_dom_sf"/>
</dbReference>
<dbReference type="AlphaFoldDB" id="A0A1I1DNY9"/>
<sequence length="229" mass="24954">MMSKKTSYAVLAAAALLAVSRPSFAQCDKCPTLEPTPDYCFTSADWPEQCAQFGAKSDQVYYSNKAKGKPVTITIPASSDAKALLALSNANKKLKVADVLFLGEAFKKWAVEKNKIGYTKLPSGLEYKVLTKGTGPKPIAGKNVTVHYRGSLEDGKVFDSSFDRGEPATFPIGVGRLIKGWDEGIPMFEEGTRLMLRIPPELGYGSRDMGSIPPNSTLYFEIEIIKAEQ</sequence>
<evidence type="ECO:0000256" key="4">
    <source>
        <dbReference type="ARBA" id="ARBA00023235"/>
    </source>
</evidence>
<evidence type="ECO:0000313" key="10">
    <source>
        <dbReference type="Proteomes" id="UP000199514"/>
    </source>
</evidence>
<dbReference type="STRING" id="927664.SAMN05421780_101218"/>
<feature type="domain" description="PPIase FKBP-type" evidence="8">
    <location>
        <begin position="141"/>
        <end position="228"/>
    </location>
</feature>
<comment type="similarity">
    <text evidence="2 6">Belongs to the FKBP-type PPIase family.</text>
</comment>
<comment type="catalytic activity">
    <reaction evidence="1 5 6">
        <text>[protein]-peptidylproline (omega=180) = [protein]-peptidylproline (omega=0)</text>
        <dbReference type="Rhea" id="RHEA:16237"/>
        <dbReference type="Rhea" id="RHEA-COMP:10747"/>
        <dbReference type="Rhea" id="RHEA-COMP:10748"/>
        <dbReference type="ChEBI" id="CHEBI:83833"/>
        <dbReference type="ChEBI" id="CHEBI:83834"/>
        <dbReference type="EC" id="5.2.1.8"/>
    </reaction>
</comment>
<dbReference type="PROSITE" id="PS50059">
    <property type="entry name" value="FKBP_PPIASE"/>
    <property type="match status" value="1"/>
</dbReference>
<evidence type="ECO:0000259" key="8">
    <source>
        <dbReference type="PROSITE" id="PS50059"/>
    </source>
</evidence>
<evidence type="ECO:0000313" key="9">
    <source>
        <dbReference type="EMBL" id="SFB74263.1"/>
    </source>
</evidence>
<dbReference type="PANTHER" id="PTHR43811:SF19">
    <property type="entry name" value="39 KDA FK506-BINDING NUCLEAR PROTEIN"/>
    <property type="match status" value="1"/>
</dbReference>
<dbReference type="SUPFAM" id="SSF54534">
    <property type="entry name" value="FKBP-like"/>
    <property type="match status" value="1"/>
</dbReference>
<dbReference type="EC" id="5.2.1.8" evidence="6"/>
<feature type="signal peptide" evidence="7">
    <location>
        <begin position="1"/>
        <end position="25"/>
    </location>
</feature>
<dbReference type="EMBL" id="FOLE01000001">
    <property type="protein sequence ID" value="SFB74263.1"/>
    <property type="molecule type" value="Genomic_DNA"/>
</dbReference>
<dbReference type="GO" id="GO:0003755">
    <property type="term" value="F:peptidyl-prolyl cis-trans isomerase activity"/>
    <property type="evidence" value="ECO:0007669"/>
    <property type="project" value="UniProtKB-UniRule"/>
</dbReference>
<evidence type="ECO:0000256" key="7">
    <source>
        <dbReference type="SAM" id="SignalP"/>
    </source>
</evidence>
<organism evidence="9 10">
    <name type="scientific">Flexibacter flexilis DSM 6793</name>
    <dbReference type="NCBI Taxonomy" id="927664"/>
    <lineage>
        <taxon>Bacteria</taxon>
        <taxon>Pseudomonadati</taxon>
        <taxon>Bacteroidota</taxon>
        <taxon>Cytophagia</taxon>
        <taxon>Cytophagales</taxon>
        <taxon>Flexibacteraceae</taxon>
        <taxon>Flexibacter</taxon>
    </lineage>
</organism>
<reference evidence="9 10" key="1">
    <citation type="submission" date="2016-10" db="EMBL/GenBank/DDBJ databases">
        <authorList>
            <person name="de Groot N.N."/>
        </authorList>
    </citation>
    <scope>NUCLEOTIDE SEQUENCE [LARGE SCALE GENOMIC DNA]</scope>
    <source>
        <strain evidence="9 10">DSM 6793</strain>
    </source>
</reference>
<dbReference type="Gene3D" id="3.10.50.40">
    <property type="match status" value="1"/>
</dbReference>
<evidence type="ECO:0000256" key="2">
    <source>
        <dbReference type="ARBA" id="ARBA00006577"/>
    </source>
</evidence>
<dbReference type="InterPro" id="IPR001179">
    <property type="entry name" value="PPIase_FKBP_dom"/>
</dbReference>
<keyword evidence="4 5" id="KW-0413">Isomerase</keyword>
<dbReference type="FunFam" id="3.10.50.40:FF:000006">
    <property type="entry name" value="Peptidyl-prolyl cis-trans isomerase"/>
    <property type="match status" value="1"/>
</dbReference>
<accession>A0A1I1DNY9</accession>
<gene>
    <name evidence="9" type="ORF">SAMN05421780_101218</name>
</gene>
<protein>
    <recommendedName>
        <fullName evidence="6">Peptidyl-prolyl cis-trans isomerase</fullName>
        <ecNumber evidence="6">5.2.1.8</ecNumber>
    </recommendedName>
</protein>